<evidence type="ECO:0000259" key="5">
    <source>
        <dbReference type="PROSITE" id="PS51000"/>
    </source>
</evidence>
<dbReference type="SMART" id="SM01134">
    <property type="entry name" value="DeoRC"/>
    <property type="match status" value="1"/>
</dbReference>
<dbReference type="InterPro" id="IPR037171">
    <property type="entry name" value="NagB/RpiA_transferase-like"/>
</dbReference>
<dbReference type="PANTHER" id="PTHR30363:SF4">
    <property type="entry name" value="GLYCEROL-3-PHOSPHATE REGULON REPRESSOR"/>
    <property type="match status" value="1"/>
</dbReference>
<dbReference type="Pfam" id="PF00455">
    <property type="entry name" value="DeoRC"/>
    <property type="match status" value="1"/>
</dbReference>
<reference evidence="6 7" key="1">
    <citation type="submission" date="2020-08" db="EMBL/GenBank/DDBJ databases">
        <title>Genomic Encyclopedia of Type Strains, Phase IV (KMG-V): Genome sequencing to study the core and pangenomes of soil and plant-associated prokaryotes.</title>
        <authorList>
            <person name="Whitman W."/>
        </authorList>
    </citation>
    <scope>NUCLEOTIDE SEQUENCE [LARGE SCALE GENOMIC DNA]</scope>
    <source>
        <strain evidence="6 7">MP601</strain>
    </source>
</reference>
<evidence type="ECO:0000256" key="2">
    <source>
        <dbReference type="ARBA" id="ARBA00023015"/>
    </source>
</evidence>
<dbReference type="Gene3D" id="1.10.10.10">
    <property type="entry name" value="Winged helix-like DNA-binding domain superfamily/Winged helix DNA-binding domain"/>
    <property type="match status" value="1"/>
</dbReference>
<dbReference type="GO" id="GO:0003700">
    <property type="term" value="F:DNA-binding transcription factor activity"/>
    <property type="evidence" value="ECO:0007669"/>
    <property type="project" value="InterPro"/>
</dbReference>
<dbReference type="PRINTS" id="PR00037">
    <property type="entry name" value="HTHLACR"/>
</dbReference>
<evidence type="ECO:0000313" key="7">
    <source>
        <dbReference type="Proteomes" id="UP000548326"/>
    </source>
</evidence>
<gene>
    <name evidence="6" type="ORF">HDF22_004077</name>
</gene>
<dbReference type="PANTHER" id="PTHR30363">
    <property type="entry name" value="HTH-TYPE TRANSCRIPTIONAL REGULATOR SRLR-RELATED"/>
    <property type="match status" value="1"/>
</dbReference>
<dbReference type="PROSITE" id="PS51000">
    <property type="entry name" value="HTH_DEOR_2"/>
    <property type="match status" value="1"/>
</dbReference>
<dbReference type="Gene3D" id="3.40.50.1360">
    <property type="match status" value="1"/>
</dbReference>
<organism evidence="6 7">
    <name type="scientific">Mucilaginibacter lappiensis</name>
    <dbReference type="NCBI Taxonomy" id="354630"/>
    <lineage>
        <taxon>Bacteria</taxon>
        <taxon>Pseudomonadati</taxon>
        <taxon>Bacteroidota</taxon>
        <taxon>Sphingobacteriia</taxon>
        <taxon>Sphingobacteriales</taxon>
        <taxon>Sphingobacteriaceae</taxon>
        <taxon>Mucilaginibacter</taxon>
    </lineage>
</organism>
<keyword evidence="4" id="KW-0804">Transcription</keyword>
<feature type="domain" description="HTH deoR-type" evidence="5">
    <location>
        <begin position="3"/>
        <end position="58"/>
    </location>
</feature>
<evidence type="ECO:0000313" key="6">
    <source>
        <dbReference type="EMBL" id="MBB6129940.1"/>
    </source>
</evidence>
<dbReference type="InterPro" id="IPR001034">
    <property type="entry name" value="DeoR_HTH"/>
</dbReference>
<evidence type="ECO:0000256" key="4">
    <source>
        <dbReference type="ARBA" id="ARBA00023163"/>
    </source>
</evidence>
<evidence type="ECO:0000256" key="3">
    <source>
        <dbReference type="ARBA" id="ARBA00023125"/>
    </source>
</evidence>
<sequence length="249" mass="27404">MLKEERLQKIIEQIAQDNKVVLDDLSRLLNVSTDTVRRDIKELSDKGLLKAVRGGAIIGSPVHPHFKDRQHIDTHHKKVIAQKALEFIKPGQVIILNGGTTTTAVIAALPRDINLTVVTNSFPVVSILEDYPHVTVFFIGGELNKHAYSTTGHETIEAIRNFRADVCLMGICSIDLKLGLTGFTYQESLVDRAMIETSKYVIALSTYDKIGASDPYYVCAANAIDVIVTEKDPSTTDLSGFKEAGILIK</sequence>
<dbReference type="InterPro" id="IPR018356">
    <property type="entry name" value="Tscrpt_reg_HTH_DeoR_CS"/>
</dbReference>
<comment type="caution">
    <text evidence="6">The sequence shown here is derived from an EMBL/GenBank/DDBJ whole genome shotgun (WGS) entry which is preliminary data.</text>
</comment>
<dbReference type="Proteomes" id="UP000548326">
    <property type="component" value="Unassembled WGS sequence"/>
</dbReference>
<keyword evidence="2" id="KW-0805">Transcription regulation</keyword>
<dbReference type="AlphaFoldDB" id="A0A841JGF2"/>
<proteinExistence type="predicted"/>
<protein>
    <submittedName>
        <fullName evidence="6">DeoR/GlpR family transcriptional regulator of sugar metabolism</fullName>
    </submittedName>
</protein>
<dbReference type="EMBL" id="JACHCA010000012">
    <property type="protein sequence ID" value="MBB6129940.1"/>
    <property type="molecule type" value="Genomic_DNA"/>
</dbReference>
<name>A0A841JGF2_9SPHI</name>
<dbReference type="PROSITE" id="PS00894">
    <property type="entry name" value="HTH_DEOR_1"/>
    <property type="match status" value="1"/>
</dbReference>
<dbReference type="InterPro" id="IPR050313">
    <property type="entry name" value="Carb_Metab_HTH_regulators"/>
</dbReference>
<dbReference type="InterPro" id="IPR036388">
    <property type="entry name" value="WH-like_DNA-bd_sf"/>
</dbReference>
<evidence type="ECO:0000256" key="1">
    <source>
        <dbReference type="ARBA" id="ARBA00022491"/>
    </source>
</evidence>
<dbReference type="SMART" id="SM00420">
    <property type="entry name" value="HTH_DEOR"/>
    <property type="match status" value="1"/>
</dbReference>
<dbReference type="InterPro" id="IPR036390">
    <property type="entry name" value="WH_DNA-bd_sf"/>
</dbReference>
<accession>A0A841JGF2</accession>
<dbReference type="Pfam" id="PF08220">
    <property type="entry name" value="HTH_DeoR"/>
    <property type="match status" value="1"/>
</dbReference>
<dbReference type="GO" id="GO:0003677">
    <property type="term" value="F:DNA binding"/>
    <property type="evidence" value="ECO:0007669"/>
    <property type="project" value="UniProtKB-KW"/>
</dbReference>
<keyword evidence="1" id="KW-0678">Repressor</keyword>
<keyword evidence="3" id="KW-0238">DNA-binding</keyword>
<dbReference type="RefSeq" id="WP_183588874.1">
    <property type="nucleotide sequence ID" value="NZ_JACHCA010000012.1"/>
</dbReference>
<dbReference type="SUPFAM" id="SSF46785">
    <property type="entry name" value="Winged helix' DNA-binding domain"/>
    <property type="match status" value="1"/>
</dbReference>
<dbReference type="InterPro" id="IPR014036">
    <property type="entry name" value="DeoR-like_C"/>
</dbReference>
<dbReference type="SUPFAM" id="SSF100950">
    <property type="entry name" value="NagB/RpiA/CoA transferase-like"/>
    <property type="match status" value="1"/>
</dbReference>